<protein>
    <submittedName>
        <fullName evidence="2">Glycosyltransferase</fullName>
    </submittedName>
</protein>
<dbReference type="Proteomes" id="UP000265431">
    <property type="component" value="Unassembled WGS sequence"/>
</dbReference>
<evidence type="ECO:0000313" key="3">
    <source>
        <dbReference type="Proteomes" id="UP000265431"/>
    </source>
</evidence>
<dbReference type="Gene3D" id="3.40.50.2000">
    <property type="entry name" value="Glycogen Phosphorylase B"/>
    <property type="match status" value="1"/>
</dbReference>
<dbReference type="EMBL" id="QWGB01000005">
    <property type="protein sequence ID" value="RIJ23772.1"/>
    <property type="molecule type" value="Genomic_DNA"/>
</dbReference>
<reference evidence="2 3" key="1">
    <citation type="submission" date="2018-08" db="EMBL/GenBank/DDBJ databases">
        <title>Henriciella mobilis sp. nov., isolated from seawater.</title>
        <authorList>
            <person name="Cheng H."/>
            <person name="Wu Y.-H."/>
            <person name="Xu X.-W."/>
            <person name="Guo L.-L."/>
        </authorList>
    </citation>
    <scope>NUCLEOTIDE SEQUENCE [LARGE SCALE GENOMIC DNA]</scope>
    <source>
        <strain evidence="2 3">CCUG66934</strain>
    </source>
</reference>
<dbReference type="SUPFAM" id="SSF53756">
    <property type="entry name" value="UDP-Glycosyltransferase/glycogen phosphorylase"/>
    <property type="match status" value="1"/>
</dbReference>
<gene>
    <name evidence="2" type="ORF">D1224_05790</name>
</gene>
<dbReference type="RefSeq" id="WP_119378960.1">
    <property type="nucleotide sequence ID" value="NZ_QWGB01000005.1"/>
</dbReference>
<dbReference type="Pfam" id="PF00534">
    <property type="entry name" value="Glycos_transf_1"/>
    <property type="match status" value="1"/>
</dbReference>
<organism evidence="2 3">
    <name type="scientific">Henriciella barbarensis</name>
    <dbReference type="NCBI Taxonomy" id="86342"/>
    <lineage>
        <taxon>Bacteria</taxon>
        <taxon>Pseudomonadati</taxon>
        <taxon>Pseudomonadota</taxon>
        <taxon>Alphaproteobacteria</taxon>
        <taxon>Hyphomonadales</taxon>
        <taxon>Hyphomonadaceae</taxon>
        <taxon>Henriciella</taxon>
    </lineage>
</organism>
<dbReference type="PANTHER" id="PTHR46401:SF8">
    <property type="entry name" value="BLL6006 PROTEIN"/>
    <property type="match status" value="1"/>
</dbReference>
<keyword evidence="2" id="KW-0808">Transferase</keyword>
<evidence type="ECO:0000313" key="2">
    <source>
        <dbReference type="EMBL" id="RIJ23772.1"/>
    </source>
</evidence>
<sequence length="503" mass="56634">MKIGLRIFYNPAWMGGVNYVLNIARMLRTLPEGEQPHITFLTSTPQAEEIAAEHAGLADEIAPFAKAASLKLDFVYPATQLPEAPFGAPWAGWIPDWQCQHYPELFPPEEQARRFLQYRELARGPAACVFSSQQAIEDTAKLFPDFEKDHWKIFHFPAVFDEGFWQEGSGDTDTVRARFHVPDDYLIVCNQFWRHKNHLQIVEALAARPGLDVHVVMTGAIEDTRWPDYAASIRDLLARADVARRVTITDRISRDEQLALLKGARGFVQPSLFEGWSTFVEESRALGLPGLLSDIPVHREQSPADSVFFDPNDVESLASALERFVADPPKRPSLAKASSKHAAYVADRARTFMEIARFTATRFDPARHDAGAVIAQAAPALFDEIGEHPHVTQESFDRWLGNTRLSLRENPEDLARIGGMIAESNSAFAAKSDKLLVQATLAKAPPEMRQRFLDYDPASDEAERRERIASMQSAIDSPRARAQLASQNFLFRLKDFIRRKLRS</sequence>
<name>A0A399R200_9PROT</name>
<proteinExistence type="predicted"/>
<dbReference type="OrthoDB" id="9790710at2"/>
<dbReference type="GO" id="GO:0016757">
    <property type="term" value="F:glycosyltransferase activity"/>
    <property type="evidence" value="ECO:0007669"/>
    <property type="project" value="InterPro"/>
</dbReference>
<dbReference type="PANTHER" id="PTHR46401">
    <property type="entry name" value="GLYCOSYLTRANSFERASE WBBK-RELATED"/>
    <property type="match status" value="1"/>
</dbReference>
<evidence type="ECO:0000259" key="1">
    <source>
        <dbReference type="Pfam" id="PF00534"/>
    </source>
</evidence>
<dbReference type="AlphaFoldDB" id="A0A399R200"/>
<keyword evidence="3" id="KW-1185">Reference proteome</keyword>
<feature type="domain" description="Glycosyl transferase family 1" evidence="1">
    <location>
        <begin position="183"/>
        <end position="340"/>
    </location>
</feature>
<comment type="caution">
    <text evidence="2">The sequence shown here is derived from an EMBL/GenBank/DDBJ whole genome shotgun (WGS) entry which is preliminary data.</text>
</comment>
<accession>A0A399R200</accession>
<dbReference type="InterPro" id="IPR001296">
    <property type="entry name" value="Glyco_trans_1"/>
</dbReference>